<evidence type="ECO:0000313" key="3">
    <source>
        <dbReference type="Proteomes" id="UP000007431"/>
    </source>
</evidence>
<sequence length="504" mass="53736">MAGTTTEPRGRLGGDWDDWDEGATRTSGSKGTTGSTVTRERLGRLGRGSKDDAMRLVIFDQFGDLGTGGQLAALQFRRTTSTSVLVNNVDLSPGGQRRPQSGRMTSTAGQADNFDLSTSEQRPPQSVRTTSTSVQAGNSKRLFDLILRPQSSWRTMGPGDLSSEQLTPPPRQPRMLEPPLPGPSPIFGKGFGAPPIHPLPGPSSNWADGEAGAFLPMIRRGAALDARAAPSTAGLWSLVDESDDGVVCEGKSDNGWSGSLVDEPVDGVVNESVDDGLVDESDDGQRAPLLALSTRVLQLRFLRPLSPPLLSPPTSPPTPLSLPSTASFPSRARVLRRSVLPRMKTRPVRLELDAPRSSRTGRAGRALSLGVKRVLSPSGRASSSPPVGRALPLWSQASGSTSSQAGSFSLDSRASASASTEGGLSHLESGGLFPPRQRTKRASLASGRQATSKADQARLHRQRTKRTSRQQAGEIFESRRRPSSRAKLIEPVADEARLPRQRTM</sequence>
<accession>D8QKA0</accession>
<feature type="region of interest" description="Disordered" evidence="1">
    <location>
        <begin position="1"/>
        <end position="46"/>
    </location>
</feature>
<feature type="non-terminal residue" evidence="2">
    <location>
        <position position="504"/>
    </location>
</feature>
<dbReference type="InParanoid" id="D8QKA0"/>
<feature type="compositionally biased region" description="Polar residues" evidence="1">
    <location>
        <begin position="98"/>
        <end position="135"/>
    </location>
</feature>
<feature type="compositionally biased region" description="Low complexity" evidence="1">
    <location>
        <begin position="395"/>
        <end position="409"/>
    </location>
</feature>
<feature type="region of interest" description="Disordered" evidence="1">
    <location>
        <begin position="152"/>
        <end position="172"/>
    </location>
</feature>
<name>D8QKA0_SCHCM</name>
<evidence type="ECO:0000313" key="2">
    <source>
        <dbReference type="EMBL" id="EFI91676.1"/>
    </source>
</evidence>
<gene>
    <name evidence="2" type="ORF">SCHCODRAFT_114277</name>
</gene>
<feature type="compositionally biased region" description="Pro residues" evidence="1">
    <location>
        <begin position="307"/>
        <end position="320"/>
    </location>
</feature>
<dbReference type="EMBL" id="GL377316">
    <property type="protein sequence ID" value="EFI91676.1"/>
    <property type="molecule type" value="Genomic_DNA"/>
</dbReference>
<feature type="compositionally biased region" description="Low complexity" evidence="1">
    <location>
        <begin position="421"/>
        <end position="432"/>
    </location>
</feature>
<dbReference type="HOGENOM" id="CLU_540959_0_0_1"/>
<reference evidence="2 3" key="1">
    <citation type="journal article" date="2010" name="Nat. Biotechnol.">
        <title>Genome sequence of the model mushroom Schizophyllum commune.</title>
        <authorList>
            <person name="Ohm R.A."/>
            <person name="de Jong J.F."/>
            <person name="Lugones L.G."/>
            <person name="Aerts A."/>
            <person name="Kothe E."/>
            <person name="Stajich J.E."/>
            <person name="de Vries R.P."/>
            <person name="Record E."/>
            <person name="Levasseur A."/>
            <person name="Baker S.E."/>
            <person name="Bartholomew K.A."/>
            <person name="Coutinho P.M."/>
            <person name="Erdmann S."/>
            <person name="Fowler T.J."/>
            <person name="Gathman A.C."/>
            <person name="Lombard V."/>
            <person name="Henrissat B."/>
            <person name="Knabe N."/>
            <person name="Kuees U."/>
            <person name="Lilly W.W."/>
            <person name="Lindquist E."/>
            <person name="Lucas S."/>
            <person name="Magnuson J.K."/>
            <person name="Piumi F."/>
            <person name="Raudaskoski M."/>
            <person name="Salamov A."/>
            <person name="Schmutz J."/>
            <person name="Schwarze F.W.M.R."/>
            <person name="vanKuyk P.A."/>
            <person name="Horton J.S."/>
            <person name="Grigoriev I.V."/>
            <person name="Woesten H.A.B."/>
        </authorList>
    </citation>
    <scope>NUCLEOTIDE SEQUENCE [LARGE SCALE GENOMIC DNA]</scope>
    <source>
        <strain evidence="3">H4-8 / FGSC 9210</strain>
    </source>
</reference>
<feature type="region of interest" description="Disordered" evidence="1">
    <location>
        <begin position="307"/>
        <end position="327"/>
    </location>
</feature>
<feature type="compositionally biased region" description="Polar residues" evidence="1">
    <location>
        <begin position="410"/>
        <end position="420"/>
    </location>
</feature>
<feature type="region of interest" description="Disordered" evidence="1">
    <location>
        <begin position="87"/>
        <end position="135"/>
    </location>
</feature>
<feature type="compositionally biased region" description="Basic residues" evidence="1">
    <location>
        <begin position="459"/>
        <end position="468"/>
    </location>
</feature>
<dbReference type="VEuPathDB" id="FungiDB:SCHCODRAFT_02557977"/>
<evidence type="ECO:0000256" key="1">
    <source>
        <dbReference type="SAM" id="MobiDB-lite"/>
    </source>
</evidence>
<feature type="compositionally biased region" description="Low complexity" evidence="1">
    <location>
        <begin position="24"/>
        <end position="37"/>
    </location>
</feature>
<feature type="region of interest" description="Disordered" evidence="1">
    <location>
        <begin position="375"/>
        <end position="504"/>
    </location>
</feature>
<keyword evidence="3" id="KW-1185">Reference proteome</keyword>
<protein>
    <submittedName>
        <fullName evidence="2">Uncharacterized protein</fullName>
    </submittedName>
</protein>
<proteinExistence type="predicted"/>
<organism evidence="3">
    <name type="scientific">Schizophyllum commune (strain H4-8 / FGSC 9210)</name>
    <name type="common">Split gill fungus</name>
    <dbReference type="NCBI Taxonomy" id="578458"/>
    <lineage>
        <taxon>Eukaryota</taxon>
        <taxon>Fungi</taxon>
        <taxon>Dikarya</taxon>
        <taxon>Basidiomycota</taxon>
        <taxon>Agaricomycotina</taxon>
        <taxon>Agaricomycetes</taxon>
        <taxon>Agaricomycetidae</taxon>
        <taxon>Agaricales</taxon>
        <taxon>Schizophyllaceae</taxon>
        <taxon>Schizophyllum</taxon>
    </lineage>
</organism>
<dbReference type="AlphaFoldDB" id="D8QKA0"/>
<dbReference type="Proteomes" id="UP000007431">
    <property type="component" value="Unassembled WGS sequence"/>
</dbReference>